<keyword evidence="3" id="KW-0812">Transmembrane</keyword>
<dbReference type="PANTHER" id="PTHR14969">
    <property type="entry name" value="SPHINGOSINE-1-PHOSPHATE PHOSPHOHYDROLASE"/>
    <property type="match status" value="1"/>
</dbReference>
<evidence type="ECO:0000256" key="3">
    <source>
        <dbReference type="ARBA" id="ARBA00022692"/>
    </source>
</evidence>
<dbReference type="PANTHER" id="PTHR14969:SF62">
    <property type="entry name" value="DECAPRENYLPHOSPHORYL-5-PHOSPHORIBOSE PHOSPHATASE RV3807C-RELATED"/>
    <property type="match status" value="1"/>
</dbReference>
<keyword evidence="5" id="KW-1133">Transmembrane helix</keyword>
<keyword evidence="2" id="KW-1003">Cell membrane</keyword>
<accession>A0A1H9XXB7</accession>
<dbReference type="InterPro" id="IPR000326">
    <property type="entry name" value="PAP2/HPO"/>
</dbReference>
<dbReference type="InterPro" id="IPR036938">
    <property type="entry name" value="PAP2/HPO_sf"/>
</dbReference>
<dbReference type="Pfam" id="PF01569">
    <property type="entry name" value="PAP2"/>
    <property type="match status" value="1"/>
</dbReference>
<gene>
    <name evidence="9" type="ORF">SAMN05216195_12219</name>
</gene>
<evidence type="ECO:0000256" key="1">
    <source>
        <dbReference type="ARBA" id="ARBA00004651"/>
    </source>
</evidence>
<feature type="region of interest" description="Disordered" evidence="7">
    <location>
        <begin position="1"/>
        <end position="22"/>
    </location>
</feature>
<dbReference type="SUPFAM" id="SSF48317">
    <property type="entry name" value="Acid phosphatase/Vanadium-dependent haloperoxidase"/>
    <property type="match status" value="1"/>
</dbReference>
<keyword evidence="4" id="KW-0378">Hydrolase</keyword>
<dbReference type="Gene3D" id="1.20.144.10">
    <property type="entry name" value="Phosphatidic acid phosphatase type 2/haloperoxidase"/>
    <property type="match status" value="1"/>
</dbReference>
<dbReference type="Proteomes" id="UP000199028">
    <property type="component" value="Unassembled WGS sequence"/>
</dbReference>
<organism evidence="9 10">
    <name type="scientific">Lentzea flaviverrucosa</name>
    <dbReference type="NCBI Taxonomy" id="200379"/>
    <lineage>
        <taxon>Bacteria</taxon>
        <taxon>Bacillati</taxon>
        <taxon>Actinomycetota</taxon>
        <taxon>Actinomycetes</taxon>
        <taxon>Pseudonocardiales</taxon>
        <taxon>Pseudonocardiaceae</taxon>
        <taxon>Lentzea</taxon>
    </lineage>
</organism>
<protein>
    <submittedName>
        <fullName evidence="9">Undecaprenyl-diphosphatase</fullName>
    </submittedName>
</protein>
<keyword evidence="6" id="KW-0472">Membrane</keyword>
<evidence type="ECO:0000256" key="4">
    <source>
        <dbReference type="ARBA" id="ARBA00022801"/>
    </source>
</evidence>
<proteinExistence type="predicted"/>
<dbReference type="GO" id="GO:0005886">
    <property type="term" value="C:plasma membrane"/>
    <property type="evidence" value="ECO:0007669"/>
    <property type="project" value="UniProtKB-SubCell"/>
</dbReference>
<name>A0A1H9XXB7_9PSEU</name>
<evidence type="ECO:0000259" key="8">
    <source>
        <dbReference type="SMART" id="SM00014"/>
    </source>
</evidence>
<dbReference type="EMBL" id="FOFT01000022">
    <property type="protein sequence ID" value="SES50781.1"/>
    <property type="molecule type" value="Genomic_DNA"/>
</dbReference>
<dbReference type="SMART" id="SM00014">
    <property type="entry name" value="acidPPc"/>
    <property type="match status" value="1"/>
</dbReference>
<evidence type="ECO:0000256" key="6">
    <source>
        <dbReference type="ARBA" id="ARBA00023136"/>
    </source>
</evidence>
<dbReference type="GO" id="GO:0016787">
    <property type="term" value="F:hydrolase activity"/>
    <property type="evidence" value="ECO:0007669"/>
    <property type="project" value="UniProtKB-KW"/>
</dbReference>
<evidence type="ECO:0000256" key="5">
    <source>
        <dbReference type="ARBA" id="ARBA00022989"/>
    </source>
</evidence>
<comment type="subcellular location">
    <subcellularLocation>
        <location evidence="1">Cell membrane</location>
        <topology evidence="1">Multi-pass membrane protein</topology>
    </subcellularLocation>
</comment>
<dbReference type="AlphaFoldDB" id="A0A1H9XXB7"/>
<evidence type="ECO:0000313" key="10">
    <source>
        <dbReference type="Proteomes" id="UP000199028"/>
    </source>
</evidence>
<feature type="domain" description="Phosphatidic acid phosphatase type 2/haloperoxidase" evidence="8">
    <location>
        <begin position="63"/>
        <end position="171"/>
    </location>
</feature>
<dbReference type="OrthoDB" id="3629916at2"/>
<keyword evidence="10" id="KW-1185">Reference proteome</keyword>
<evidence type="ECO:0000256" key="7">
    <source>
        <dbReference type="SAM" id="MobiDB-lite"/>
    </source>
</evidence>
<evidence type="ECO:0000313" key="9">
    <source>
        <dbReference type="EMBL" id="SES50781.1"/>
    </source>
</evidence>
<evidence type="ECO:0000256" key="2">
    <source>
        <dbReference type="ARBA" id="ARBA00022475"/>
    </source>
</evidence>
<sequence>MSRMTGEDELEELDEDSLHNSEVLPTRRPHPIIIAAGLTARGGVLWLPVAGLLALSGKEKAAKRALTAAAVAMPLGHLISLAVPRRRPQVATMPAREALPEHPDSSSFPSKHAVTAAAFGTATALTDRDAGLAVTPLVLLVAYSRLRTRVHWPSDVLGGLAIGALVALAQAGIGRSARARATACRLAAIVRPVFSDHS</sequence>
<reference evidence="10" key="1">
    <citation type="submission" date="2016-10" db="EMBL/GenBank/DDBJ databases">
        <authorList>
            <person name="Varghese N."/>
            <person name="Submissions S."/>
        </authorList>
    </citation>
    <scope>NUCLEOTIDE SEQUENCE [LARGE SCALE GENOMIC DNA]</scope>
    <source>
        <strain evidence="10">CGMCC 4.578</strain>
    </source>
</reference>